<feature type="compositionally biased region" description="Polar residues" evidence="1">
    <location>
        <begin position="445"/>
        <end position="454"/>
    </location>
</feature>
<feature type="compositionally biased region" description="Polar residues" evidence="1">
    <location>
        <begin position="186"/>
        <end position="197"/>
    </location>
</feature>
<accession>A0A811PRT5</accession>
<protein>
    <submittedName>
        <fullName evidence="2">Uncharacterized protein</fullName>
    </submittedName>
</protein>
<evidence type="ECO:0000256" key="1">
    <source>
        <dbReference type="SAM" id="MobiDB-lite"/>
    </source>
</evidence>
<feature type="region of interest" description="Disordered" evidence="1">
    <location>
        <begin position="71"/>
        <end position="127"/>
    </location>
</feature>
<sequence length="769" mass="82805">MEPGQSGTEQTSPRGNDWEVVQLTASAYAAAPAPRRPEPSEEAEAKKYGTKGDDLAAGLLMSGHFSVSQSEVESLLVGADSKEPPKELGSPDAVSNEGDDEKYQETCKHKLEDDVPSIPSFDKGKDVSLGDMAFDDDKALKGVGLVGEEPVGFSSPIYSSIEAENELSWSATESRNEKKTEEPTLHNLNPITGSSKVVPSDEQSEPAGSGPREAWWKKQLLSLYKNAKESNNFWPIVATAAALVGLAYLGRRWHKGKLQFQSVKIPPSSNKEKINDAVGPLNRIKDILVAGNHPSHGSSSPARSAKRIDLSSARTLRLDTQGLVQSLDWEESCLLLATAIMQSGGEMRPVHNSVDTVNTAAVAIVTAESRTQPPAEPRRKWADRLSVYFCFGSEKNGRHMRVNHAALVPEPAPQRTDAPVAQIPNHPPPPVFPFVAPPSSPASFLQSEPTSIVQSPRVGAPPFSPPSPNSQSPVGTPSIFAIGPYAHETQLVSPPVFSAFTTEPSTAPFTPPPESIHLTTPSSPEVPYAKLLTSINNSKNGETGDLQSYPNYPDSPIGRLISPSSGCSGTSSPFPDPEMLASSRSTLHSFPVREPPKILDGEGVATQKLIPRHMRNGGSLLDGHITAAVPVVDFSARLQPNEHAMDHRVSFELTVEDVARCLEKKTAIPGDSGTASFHLAPTSNGDHHRESNEARAGLYVDETYHDLPEKARRSLSLRLAKEFNFNNVDAANVEPSVGSDWWANEKVAGMTSEPKKNWSFHPVAQPGVS</sequence>
<dbReference type="AlphaFoldDB" id="A0A811PRT5"/>
<dbReference type="Proteomes" id="UP000604825">
    <property type="component" value="Unassembled WGS sequence"/>
</dbReference>
<feature type="compositionally biased region" description="Pro residues" evidence="1">
    <location>
        <begin position="425"/>
        <end position="440"/>
    </location>
</feature>
<feature type="compositionally biased region" description="Basic and acidic residues" evidence="1">
    <location>
        <begin position="174"/>
        <end position="184"/>
    </location>
</feature>
<dbReference type="PANTHER" id="PTHR31798">
    <property type="entry name" value="HYDROXYPROLINE-RICH GLYCOPROTEIN-LIKE"/>
    <property type="match status" value="1"/>
</dbReference>
<dbReference type="InterPro" id="IPR040420">
    <property type="entry name" value="At1g76660-like"/>
</dbReference>
<organism evidence="2 3">
    <name type="scientific">Miscanthus lutarioriparius</name>
    <dbReference type="NCBI Taxonomy" id="422564"/>
    <lineage>
        <taxon>Eukaryota</taxon>
        <taxon>Viridiplantae</taxon>
        <taxon>Streptophyta</taxon>
        <taxon>Embryophyta</taxon>
        <taxon>Tracheophyta</taxon>
        <taxon>Spermatophyta</taxon>
        <taxon>Magnoliopsida</taxon>
        <taxon>Liliopsida</taxon>
        <taxon>Poales</taxon>
        <taxon>Poaceae</taxon>
        <taxon>PACMAD clade</taxon>
        <taxon>Panicoideae</taxon>
        <taxon>Andropogonodae</taxon>
        <taxon>Andropogoneae</taxon>
        <taxon>Saccharinae</taxon>
        <taxon>Miscanthus</taxon>
    </lineage>
</organism>
<feature type="region of interest" description="Disordered" evidence="1">
    <location>
        <begin position="412"/>
        <end position="480"/>
    </location>
</feature>
<dbReference type="PANTHER" id="PTHR31798:SF10">
    <property type="entry name" value="OS02G0822000 PROTEIN"/>
    <property type="match status" value="1"/>
</dbReference>
<feature type="compositionally biased region" description="Basic and acidic residues" evidence="1">
    <location>
        <begin position="35"/>
        <end position="50"/>
    </location>
</feature>
<feature type="compositionally biased region" description="Basic and acidic residues" evidence="1">
    <location>
        <begin position="101"/>
        <end position="113"/>
    </location>
</feature>
<feature type="region of interest" description="Disordered" evidence="1">
    <location>
        <begin position="170"/>
        <end position="212"/>
    </location>
</feature>
<comment type="caution">
    <text evidence="2">The sequence shown here is derived from an EMBL/GenBank/DDBJ whole genome shotgun (WGS) entry which is preliminary data.</text>
</comment>
<evidence type="ECO:0000313" key="2">
    <source>
        <dbReference type="EMBL" id="CAD6248932.1"/>
    </source>
</evidence>
<gene>
    <name evidence="2" type="ORF">NCGR_LOCUS32803</name>
</gene>
<proteinExistence type="predicted"/>
<dbReference type="OrthoDB" id="1927968at2759"/>
<name>A0A811PRT5_9POAL</name>
<feature type="region of interest" description="Disordered" evidence="1">
    <location>
        <begin position="25"/>
        <end position="50"/>
    </location>
</feature>
<evidence type="ECO:0000313" key="3">
    <source>
        <dbReference type="Proteomes" id="UP000604825"/>
    </source>
</evidence>
<keyword evidence="3" id="KW-1185">Reference proteome</keyword>
<reference evidence="2" key="1">
    <citation type="submission" date="2020-10" db="EMBL/GenBank/DDBJ databases">
        <authorList>
            <person name="Han B."/>
            <person name="Lu T."/>
            <person name="Zhao Q."/>
            <person name="Huang X."/>
            <person name="Zhao Y."/>
        </authorList>
    </citation>
    <scope>NUCLEOTIDE SEQUENCE</scope>
</reference>
<dbReference type="EMBL" id="CAJGYO010000008">
    <property type="protein sequence ID" value="CAD6248932.1"/>
    <property type="molecule type" value="Genomic_DNA"/>
</dbReference>